<dbReference type="InterPro" id="IPR030846">
    <property type="entry name" value="DnaG_bac"/>
</dbReference>
<keyword evidence="1 12" id="KW-0240">DNA-directed RNA polymerase</keyword>
<evidence type="ECO:0000256" key="5">
    <source>
        <dbReference type="ARBA" id="ARBA00022705"/>
    </source>
</evidence>
<protein>
    <recommendedName>
        <fullName evidence="12 13">DNA primase</fullName>
        <ecNumber evidence="12">2.7.7.101</ecNumber>
    </recommendedName>
</protein>
<dbReference type="Gene3D" id="3.90.980.10">
    <property type="entry name" value="DNA primase, catalytic core, N-terminal domain"/>
    <property type="match status" value="1"/>
</dbReference>
<sequence>MTPVEQIKDKLDIVSFIRQYVELKPSGRNFKASCPFHKEKTPSFMIFTESQSWHCFGSCAEGGDIFKFIMKYDNIEFYEALKMLAEKAGIELKKISPIDQKQFGVLYDINASAKDIFRKELGRGARAQEYLKDRGLKKETADEFEIGFAPQNLDELTVNLINMGYDIKDIERAGLNFKTEKGGYIDRFRGRVMFPIYNHFGKVVGFSGRILPELDTGETGKYINSPETSIFNKSKTLYGFHKSKNHIHEQKLAILVEGQMDFLMAWQDGVNNVVATSGTALTEDHLKTLKRQTDELVLCFDSDEAGIKAAERSIDMANNLDFNVKILVLEEFKDPAEAVVKKPGALSNMIKSAKPAMEFYFDRYIVSGLNNSPSDIKRGARAVLAKINDLFSPIDRSHWIKKLANKTGVDEKALLEEMDQIKKPEIAHKNVSSQTAPENKILTRLDRIAERLISISISEESFIPEIKDYYEYLPENYKSVYRYVANSEKSSDIEINNLVHNLFFKSGVDNDDNNKDKSGQEFYGLLKHLKMEFLKNKLTELTKELKEAEITKDEERLSSVRKQFDEVSKMRQTEG</sequence>
<keyword evidence="11 12" id="KW-0804">Transcription</keyword>
<dbReference type="GO" id="GO:0008270">
    <property type="term" value="F:zinc ion binding"/>
    <property type="evidence" value="ECO:0007669"/>
    <property type="project" value="UniProtKB-KW"/>
</dbReference>
<gene>
    <name evidence="12" type="primary">dnaG</name>
    <name evidence="17" type="ORF">COV23_01450</name>
</gene>
<dbReference type="Gene3D" id="3.90.580.10">
    <property type="entry name" value="Zinc finger, CHC2-type domain"/>
    <property type="match status" value="1"/>
</dbReference>
<name>A0A2H0RC60_9BACT</name>
<dbReference type="SMART" id="SM00493">
    <property type="entry name" value="TOPRIM"/>
    <property type="match status" value="1"/>
</dbReference>
<reference evidence="17 18" key="1">
    <citation type="submission" date="2017-09" db="EMBL/GenBank/DDBJ databases">
        <title>Depth-based differentiation of microbial function through sediment-hosted aquifers and enrichment of novel symbionts in the deep terrestrial subsurface.</title>
        <authorList>
            <person name="Probst A.J."/>
            <person name="Ladd B."/>
            <person name="Jarett J.K."/>
            <person name="Geller-Mcgrath D.E."/>
            <person name="Sieber C.M."/>
            <person name="Emerson J.B."/>
            <person name="Anantharaman K."/>
            <person name="Thomas B.C."/>
            <person name="Malmstrom R."/>
            <person name="Stieglmeier M."/>
            <person name="Klingl A."/>
            <person name="Woyke T."/>
            <person name="Ryan C.M."/>
            <person name="Banfield J.F."/>
        </authorList>
    </citation>
    <scope>NUCLEOTIDE SEQUENCE [LARGE SCALE GENOMIC DNA]</scope>
    <source>
        <strain evidence="17">CG10_big_fil_rev_8_21_14_0_10_31_9</strain>
    </source>
</reference>
<evidence type="ECO:0000256" key="8">
    <source>
        <dbReference type="ARBA" id="ARBA00022833"/>
    </source>
</evidence>
<feature type="zinc finger region" description="CHC2-type" evidence="14">
    <location>
        <begin position="34"/>
        <end position="59"/>
    </location>
</feature>
<dbReference type="InterPro" id="IPR006171">
    <property type="entry name" value="TOPRIM_dom"/>
</dbReference>
<evidence type="ECO:0000256" key="10">
    <source>
        <dbReference type="ARBA" id="ARBA00023125"/>
    </source>
</evidence>
<evidence type="ECO:0000256" key="7">
    <source>
        <dbReference type="ARBA" id="ARBA00022771"/>
    </source>
</evidence>
<proteinExistence type="inferred from homology"/>
<dbReference type="InterPro" id="IPR036977">
    <property type="entry name" value="DNA_primase_Znf_CHC2"/>
</dbReference>
<dbReference type="Gene3D" id="3.40.1360.10">
    <property type="match status" value="1"/>
</dbReference>
<comment type="function">
    <text evidence="12 13">RNA polymerase that catalyzes the synthesis of short RNA molecules used as primers for DNA polymerase during DNA replication.</text>
</comment>
<dbReference type="InterPro" id="IPR050219">
    <property type="entry name" value="DnaG_primase"/>
</dbReference>
<dbReference type="GO" id="GO:0006269">
    <property type="term" value="P:DNA replication, synthesis of primer"/>
    <property type="evidence" value="ECO:0007669"/>
    <property type="project" value="UniProtKB-UniRule"/>
</dbReference>
<evidence type="ECO:0000256" key="11">
    <source>
        <dbReference type="ARBA" id="ARBA00023163"/>
    </source>
</evidence>
<evidence type="ECO:0000256" key="15">
    <source>
        <dbReference type="SAM" id="Coils"/>
    </source>
</evidence>
<comment type="subunit">
    <text evidence="12">Monomer. Interacts with DnaB.</text>
</comment>
<dbReference type="InterPro" id="IPR002694">
    <property type="entry name" value="Znf_CHC2"/>
</dbReference>
<keyword evidence="8 13" id="KW-0862">Zinc</keyword>
<evidence type="ECO:0000256" key="14">
    <source>
        <dbReference type="PIRSR" id="PIRSR002811-1"/>
    </source>
</evidence>
<evidence type="ECO:0000256" key="6">
    <source>
        <dbReference type="ARBA" id="ARBA00022723"/>
    </source>
</evidence>
<accession>A0A2H0RC60</accession>
<evidence type="ECO:0000256" key="1">
    <source>
        <dbReference type="ARBA" id="ARBA00022478"/>
    </source>
</evidence>
<dbReference type="PANTHER" id="PTHR30313:SF2">
    <property type="entry name" value="DNA PRIMASE"/>
    <property type="match status" value="1"/>
</dbReference>
<keyword evidence="5 12" id="KW-0235">DNA replication</keyword>
<dbReference type="PROSITE" id="PS50880">
    <property type="entry name" value="TOPRIM"/>
    <property type="match status" value="1"/>
</dbReference>
<dbReference type="GO" id="GO:0003899">
    <property type="term" value="F:DNA-directed RNA polymerase activity"/>
    <property type="evidence" value="ECO:0007669"/>
    <property type="project" value="UniProtKB-UniRule"/>
</dbReference>
<dbReference type="SUPFAM" id="SSF56731">
    <property type="entry name" value="DNA primase core"/>
    <property type="match status" value="1"/>
</dbReference>
<dbReference type="Pfam" id="PF01807">
    <property type="entry name" value="Zn_ribbon_DnaG"/>
    <property type="match status" value="1"/>
</dbReference>
<dbReference type="InterPro" id="IPR037068">
    <property type="entry name" value="DNA_primase_core_N_sf"/>
</dbReference>
<keyword evidence="9" id="KW-0460">Magnesium</keyword>
<dbReference type="GO" id="GO:0000428">
    <property type="term" value="C:DNA-directed RNA polymerase complex"/>
    <property type="evidence" value="ECO:0007669"/>
    <property type="project" value="UniProtKB-KW"/>
</dbReference>
<keyword evidence="10 12" id="KW-0238">DNA-binding</keyword>
<dbReference type="EC" id="2.7.7.101" evidence="12"/>
<dbReference type="FunFam" id="3.90.580.10:FF:000001">
    <property type="entry name" value="DNA primase"/>
    <property type="match status" value="1"/>
</dbReference>
<keyword evidence="7 14" id="KW-0863">Zinc-finger</keyword>
<evidence type="ECO:0000256" key="9">
    <source>
        <dbReference type="ARBA" id="ARBA00022842"/>
    </source>
</evidence>
<comment type="cofactor">
    <cofactor evidence="13 14">
        <name>Zn(2+)</name>
        <dbReference type="ChEBI" id="CHEBI:29105"/>
    </cofactor>
    <text evidence="13 14">Binds 1 zinc ion per monomer.</text>
</comment>
<evidence type="ECO:0000256" key="2">
    <source>
        <dbReference type="ARBA" id="ARBA00022515"/>
    </source>
</evidence>
<comment type="caution">
    <text evidence="17">The sequence shown here is derived from an EMBL/GenBank/DDBJ whole genome shotgun (WGS) entry which is preliminary data.</text>
</comment>
<dbReference type="EMBL" id="PCXV01000024">
    <property type="protein sequence ID" value="PIR44121.1"/>
    <property type="molecule type" value="Genomic_DNA"/>
</dbReference>
<keyword evidence="15" id="KW-0175">Coiled coil</keyword>
<organism evidence="17 18">
    <name type="scientific">Candidatus Wolfebacteria bacterium CG10_big_fil_rev_8_21_14_0_10_31_9</name>
    <dbReference type="NCBI Taxonomy" id="1975070"/>
    <lineage>
        <taxon>Bacteria</taxon>
        <taxon>Candidatus Wolfeibacteriota</taxon>
    </lineage>
</organism>
<keyword evidence="4 12" id="KW-0548">Nucleotidyltransferase</keyword>
<evidence type="ECO:0000313" key="17">
    <source>
        <dbReference type="EMBL" id="PIR44121.1"/>
    </source>
</evidence>
<comment type="catalytic activity">
    <reaction evidence="12">
        <text>ssDNA + n NTP = ssDNA/pppN(pN)n-1 hybrid + (n-1) diphosphate.</text>
        <dbReference type="EC" id="2.7.7.101"/>
    </reaction>
</comment>
<dbReference type="CDD" id="cd03364">
    <property type="entry name" value="TOPRIM_DnaG_primases"/>
    <property type="match status" value="1"/>
</dbReference>
<evidence type="ECO:0000256" key="12">
    <source>
        <dbReference type="HAMAP-Rule" id="MF_00974"/>
    </source>
</evidence>
<dbReference type="GO" id="GO:0005737">
    <property type="term" value="C:cytoplasm"/>
    <property type="evidence" value="ECO:0007669"/>
    <property type="project" value="TreeGrafter"/>
</dbReference>
<dbReference type="GO" id="GO:1990077">
    <property type="term" value="C:primosome complex"/>
    <property type="evidence" value="ECO:0007669"/>
    <property type="project" value="UniProtKB-KW"/>
</dbReference>
<dbReference type="PANTHER" id="PTHR30313">
    <property type="entry name" value="DNA PRIMASE"/>
    <property type="match status" value="1"/>
</dbReference>
<evidence type="ECO:0000259" key="16">
    <source>
        <dbReference type="PROSITE" id="PS50880"/>
    </source>
</evidence>
<comment type="caution">
    <text evidence="12">Lacks conserved residue(s) required for the propagation of feature annotation.</text>
</comment>
<keyword evidence="6 13" id="KW-0479">Metal-binding</keyword>
<dbReference type="Pfam" id="PF08275">
    <property type="entry name" value="DNAG_N"/>
    <property type="match status" value="1"/>
</dbReference>
<dbReference type="SUPFAM" id="SSF57783">
    <property type="entry name" value="Zinc beta-ribbon"/>
    <property type="match status" value="1"/>
</dbReference>
<evidence type="ECO:0000256" key="4">
    <source>
        <dbReference type="ARBA" id="ARBA00022695"/>
    </source>
</evidence>
<dbReference type="HAMAP" id="MF_00974">
    <property type="entry name" value="DNA_primase_DnaG"/>
    <property type="match status" value="1"/>
</dbReference>
<dbReference type="SMART" id="SM00400">
    <property type="entry name" value="ZnF_CHCC"/>
    <property type="match status" value="1"/>
</dbReference>
<dbReference type="InterPro" id="IPR006295">
    <property type="entry name" value="DNA_primase_DnaG"/>
</dbReference>
<dbReference type="Pfam" id="PF13155">
    <property type="entry name" value="Toprim_2"/>
    <property type="match status" value="1"/>
</dbReference>
<dbReference type="NCBIfam" id="TIGR01391">
    <property type="entry name" value="dnaG"/>
    <property type="match status" value="1"/>
</dbReference>
<feature type="coiled-coil region" evidence="15">
    <location>
        <begin position="531"/>
        <end position="563"/>
    </location>
</feature>
<dbReference type="AlphaFoldDB" id="A0A2H0RC60"/>
<evidence type="ECO:0000256" key="13">
    <source>
        <dbReference type="PIRNR" id="PIRNR002811"/>
    </source>
</evidence>
<evidence type="ECO:0000313" key="18">
    <source>
        <dbReference type="Proteomes" id="UP000231602"/>
    </source>
</evidence>
<dbReference type="Proteomes" id="UP000231602">
    <property type="component" value="Unassembled WGS sequence"/>
</dbReference>
<evidence type="ECO:0000256" key="3">
    <source>
        <dbReference type="ARBA" id="ARBA00022679"/>
    </source>
</evidence>
<keyword evidence="2 12" id="KW-0639">Primosome</keyword>
<dbReference type="InterPro" id="IPR013264">
    <property type="entry name" value="DNAG_N"/>
</dbReference>
<dbReference type="GO" id="GO:0003677">
    <property type="term" value="F:DNA binding"/>
    <property type="evidence" value="ECO:0007669"/>
    <property type="project" value="UniProtKB-KW"/>
</dbReference>
<dbReference type="PIRSF" id="PIRSF002811">
    <property type="entry name" value="DnaG"/>
    <property type="match status" value="1"/>
</dbReference>
<feature type="domain" description="Toprim" evidence="16">
    <location>
        <begin position="251"/>
        <end position="332"/>
    </location>
</feature>
<keyword evidence="3 12" id="KW-0808">Transferase</keyword>
<dbReference type="InterPro" id="IPR034151">
    <property type="entry name" value="TOPRIM_DnaG_bac"/>
</dbReference>
<comment type="similarity">
    <text evidence="12 13">Belongs to the DnaG primase family.</text>
</comment>